<protein>
    <recommendedName>
        <fullName evidence="3">adenylate cyclase</fullName>
        <ecNumber evidence="3">4.6.1.1</ecNumber>
    </recommendedName>
</protein>
<feature type="transmembrane region" description="Helical" evidence="12">
    <location>
        <begin position="157"/>
        <end position="182"/>
    </location>
</feature>
<dbReference type="EMBL" id="PZQS01000012">
    <property type="protein sequence ID" value="PVD21321.1"/>
    <property type="molecule type" value="Genomic_DNA"/>
</dbReference>
<evidence type="ECO:0000256" key="6">
    <source>
        <dbReference type="ARBA" id="ARBA00022741"/>
    </source>
</evidence>
<dbReference type="OrthoDB" id="2107370at2759"/>
<sequence length="561" mass="63323">MRASVRVTKFLESWGVDKPFANLHRTSVVSKVLSLTNLSCRSTYAGRGEHKATEATDRLFHWHRAPDFMHPLLLTFRDRSKEDSFAKQHDDMFKFCILSAAVVCITILMVQVIMLPRSPPLFAVFSVSVLAFAGLSLITFAENFLRFDHKLVSLLLRLYHCIVCGPCVRMTIALCCAALTLLSTTISLIHCEGDSRTGNDTESRIPGNYSCSYPPYYLFSFLLAFAGYSVFLQVSFVIKLVTMAISFFIFNLVVHLSKNEIFNNYDTITGTDSVVTPLRVKTSVYLALMFLTMFCLDRQIEYTNRLGHSWKLQFQSETEEIKITADMNKLLLENILPAHVAAYFLRASRKNEELYHESYPSTCVMFASMPNFKDFYQQTAANGQGLECIRVLNEIISDFDQLLIQPTFQDVEKIKTIGSTYMAATGLQSGHARQQNHTDLTRNVVTMVDFALAIMGVLENINHHSFNNFRLRIEPDDACRCVSWASHCRVIGAKKPQYDIWGDTVNVASRMESSGETGKIQVPESTAAILSEAGFQASVPRANECERKGAHEDILYTPELH</sequence>
<dbReference type="InterPro" id="IPR001054">
    <property type="entry name" value="A/G_cyclase"/>
</dbReference>
<evidence type="ECO:0000256" key="10">
    <source>
        <dbReference type="ARBA" id="ARBA00023136"/>
    </source>
</evidence>
<feature type="transmembrane region" description="Helical" evidence="12">
    <location>
        <begin position="216"/>
        <end position="233"/>
    </location>
</feature>
<dbReference type="GO" id="GO:0007189">
    <property type="term" value="P:adenylate cyclase-activating G protein-coupled receptor signaling pathway"/>
    <property type="evidence" value="ECO:0007669"/>
    <property type="project" value="TreeGrafter"/>
</dbReference>
<dbReference type="GO" id="GO:0005886">
    <property type="term" value="C:plasma membrane"/>
    <property type="evidence" value="ECO:0007669"/>
    <property type="project" value="TreeGrafter"/>
</dbReference>
<evidence type="ECO:0000313" key="15">
    <source>
        <dbReference type="Proteomes" id="UP000245119"/>
    </source>
</evidence>
<dbReference type="GO" id="GO:0006171">
    <property type="term" value="P:cAMP biosynthetic process"/>
    <property type="evidence" value="ECO:0007669"/>
    <property type="project" value="TreeGrafter"/>
</dbReference>
<dbReference type="SMART" id="SM00044">
    <property type="entry name" value="CYCc"/>
    <property type="match status" value="1"/>
</dbReference>
<dbReference type="Proteomes" id="UP000245119">
    <property type="component" value="Linkage Group LG12"/>
</dbReference>
<feature type="transmembrane region" description="Helical" evidence="12">
    <location>
        <begin position="240"/>
        <end position="258"/>
    </location>
</feature>
<evidence type="ECO:0000256" key="8">
    <source>
        <dbReference type="ARBA" id="ARBA00022842"/>
    </source>
</evidence>
<evidence type="ECO:0000256" key="11">
    <source>
        <dbReference type="ARBA" id="ARBA00023239"/>
    </source>
</evidence>
<keyword evidence="5" id="KW-0479">Metal-binding</keyword>
<evidence type="ECO:0000256" key="3">
    <source>
        <dbReference type="ARBA" id="ARBA00012201"/>
    </source>
</evidence>
<reference evidence="14 15" key="1">
    <citation type="submission" date="2018-04" db="EMBL/GenBank/DDBJ databases">
        <title>The genome of golden apple snail Pomacea canaliculata provides insight into stress tolerance and invasive adaptation.</title>
        <authorList>
            <person name="Liu C."/>
            <person name="Liu B."/>
            <person name="Ren Y."/>
            <person name="Zhang Y."/>
            <person name="Wang H."/>
            <person name="Li S."/>
            <person name="Jiang F."/>
            <person name="Yin L."/>
            <person name="Zhang G."/>
            <person name="Qian W."/>
            <person name="Fan W."/>
        </authorList>
    </citation>
    <scope>NUCLEOTIDE SEQUENCE [LARGE SCALE GENOMIC DNA]</scope>
    <source>
        <strain evidence="14">SZHN2017</strain>
        <tissue evidence="14">Muscle</tissue>
    </source>
</reference>
<dbReference type="InterPro" id="IPR029787">
    <property type="entry name" value="Nucleotide_cyclase"/>
</dbReference>
<keyword evidence="6" id="KW-0547">Nucleotide-binding</keyword>
<keyword evidence="4 12" id="KW-0812">Transmembrane</keyword>
<evidence type="ECO:0000256" key="4">
    <source>
        <dbReference type="ARBA" id="ARBA00022692"/>
    </source>
</evidence>
<dbReference type="AlphaFoldDB" id="A0A2T7NJH9"/>
<accession>A0A2T7NJH9</accession>
<dbReference type="GO" id="GO:0004016">
    <property type="term" value="F:adenylate cyclase activity"/>
    <property type="evidence" value="ECO:0007669"/>
    <property type="project" value="UniProtKB-EC"/>
</dbReference>
<evidence type="ECO:0000256" key="12">
    <source>
        <dbReference type="SAM" id="Phobius"/>
    </source>
</evidence>
<dbReference type="PANTHER" id="PTHR45627">
    <property type="entry name" value="ADENYLATE CYCLASE TYPE 1"/>
    <property type="match status" value="1"/>
</dbReference>
<name>A0A2T7NJH9_POMCA</name>
<evidence type="ECO:0000313" key="14">
    <source>
        <dbReference type="EMBL" id="PVD21321.1"/>
    </source>
</evidence>
<dbReference type="Gene3D" id="3.30.70.1230">
    <property type="entry name" value="Nucleotide cyclase"/>
    <property type="match status" value="1"/>
</dbReference>
<dbReference type="GO" id="GO:0005524">
    <property type="term" value="F:ATP binding"/>
    <property type="evidence" value="ECO:0007669"/>
    <property type="project" value="UniProtKB-KW"/>
</dbReference>
<evidence type="ECO:0000256" key="9">
    <source>
        <dbReference type="ARBA" id="ARBA00022989"/>
    </source>
</evidence>
<evidence type="ECO:0000256" key="2">
    <source>
        <dbReference type="ARBA" id="ARBA00004141"/>
    </source>
</evidence>
<evidence type="ECO:0000256" key="7">
    <source>
        <dbReference type="ARBA" id="ARBA00022840"/>
    </source>
</evidence>
<dbReference type="GO" id="GO:0035556">
    <property type="term" value="P:intracellular signal transduction"/>
    <property type="evidence" value="ECO:0007669"/>
    <property type="project" value="InterPro"/>
</dbReference>
<evidence type="ECO:0000259" key="13">
    <source>
        <dbReference type="PROSITE" id="PS50125"/>
    </source>
</evidence>
<feature type="domain" description="Guanylate cyclase" evidence="13">
    <location>
        <begin position="363"/>
        <end position="512"/>
    </location>
</feature>
<keyword evidence="7" id="KW-0067">ATP-binding</keyword>
<dbReference type="CDD" id="cd07302">
    <property type="entry name" value="CHD"/>
    <property type="match status" value="1"/>
</dbReference>
<proteinExistence type="predicted"/>
<dbReference type="GO" id="GO:0046872">
    <property type="term" value="F:metal ion binding"/>
    <property type="evidence" value="ECO:0007669"/>
    <property type="project" value="UniProtKB-KW"/>
</dbReference>
<organism evidence="14 15">
    <name type="scientific">Pomacea canaliculata</name>
    <name type="common">Golden apple snail</name>
    <dbReference type="NCBI Taxonomy" id="400727"/>
    <lineage>
        <taxon>Eukaryota</taxon>
        <taxon>Metazoa</taxon>
        <taxon>Spiralia</taxon>
        <taxon>Lophotrochozoa</taxon>
        <taxon>Mollusca</taxon>
        <taxon>Gastropoda</taxon>
        <taxon>Caenogastropoda</taxon>
        <taxon>Architaenioglossa</taxon>
        <taxon>Ampullarioidea</taxon>
        <taxon>Ampullariidae</taxon>
        <taxon>Pomacea</taxon>
    </lineage>
</organism>
<dbReference type="SUPFAM" id="SSF55073">
    <property type="entry name" value="Nucleotide cyclase"/>
    <property type="match status" value="1"/>
</dbReference>
<dbReference type="FunFam" id="3.30.70.1230:FF:000008">
    <property type="entry name" value="Adenylate cyclase type 9"/>
    <property type="match status" value="1"/>
</dbReference>
<comment type="caution">
    <text evidence="14">The sequence shown here is derived from an EMBL/GenBank/DDBJ whole genome shotgun (WGS) entry which is preliminary data.</text>
</comment>
<keyword evidence="9 12" id="KW-1133">Transmembrane helix</keyword>
<feature type="transmembrane region" description="Helical" evidence="12">
    <location>
        <begin position="121"/>
        <end position="145"/>
    </location>
</feature>
<evidence type="ECO:0000256" key="1">
    <source>
        <dbReference type="ARBA" id="ARBA00001593"/>
    </source>
</evidence>
<dbReference type="PROSITE" id="PS50125">
    <property type="entry name" value="GUANYLATE_CYCLASE_2"/>
    <property type="match status" value="1"/>
</dbReference>
<dbReference type="EC" id="4.6.1.1" evidence="3"/>
<keyword evidence="15" id="KW-1185">Reference proteome</keyword>
<dbReference type="GO" id="GO:0007193">
    <property type="term" value="P:adenylate cyclase-inhibiting G protein-coupled receptor signaling pathway"/>
    <property type="evidence" value="ECO:0007669"/>
    <property type="project" value="TreeGrafter"/>
</dbReference>
<dbReference type="STRING" id="400727.A0A2T7NJH9"/>
<keyword evidence="10 12" id="KW-0472">Membrane</keyword>
<feature type="transmembrane region" description="Helical" evidence="12">
    <location>
        <begin position="95"/>
        <end position="115"/>
    </location>
</feature>
<comment type="catalytic activity">
    <reaction evidence="1">
        <text>ATP = 3',5'-cyclic AMP + diphosphate</text>
        <dbReference type="Rhea" id="RHEA:15389"/>
        <dbReference type="ChEBI" id="CHEBI:30616"/>
        <dbReference type="ChEBI" id="CHEBI:33019"/>
        <dbReference type="ChEBI" id="CHEBI:58165"/>
        <dbReference type="EC" id="4.6.1.1"/>
    </reaction>
</comment>
<dbReference type="Pfam" id="PF00211">
    <property type="entry name" value="Guanylate_cyc"/>
    <property type="match status" value="1"/>
</dbReference>
<dbReference type="PANTHER" id="PTHR45627:SF12">
    <property type="entry name" value="ADENYLATE CYCLASE TYPE 2"/>
    <property type="match status" value="1"/>
</dbReference>
<evidence type="ECO:0000256" key="5">
    <source>
        <dbReference type="ARBA" id="ARBA00022723"/>
    </source>
</evidence>
<keyword evidence="11" id="KW-0456">Lyase</keyword>
<gene>
    <name evidence="14" type="ORF">C0Q70_19494</name>
</gene>
<keyword evidence="8" id="KW-0460">Magnesium</keyword>
<comment type="subcellular location">
    <subcellularLocation>
        <location evidence="2">Membrane</location>
        <topology evidence="2">Multi-pass membrane protein</topology>
    </subcellularLocation>
</comment>